<reference evidence="1 2" key="1">
    <citation type="journal article" date="2010" name="Stand. Genomic Sci.">
        <title>Complete genome sequence of Cellulomonas flavigena type strain (134).</title>
        <authorList>
            <person name="Abt B."/>
            <person name="Foster B."/>
            <person name="Lapidus A."/>
            <person name="Clum A."/>
            <person name="Sun H."/>
            <person name="Pukall R."/>
            <person name="Lucas S."/>
            <person name="Glavina Del Rio T."/>
            <person name="Nolan M."/>
            <person name="Tice H."/>
            <person name="Cheng J.F."/>
            <person name="Pitluck S."/>
            <person name="Liolios K."/>
            <person name="Ivanova N."/>
            <person name="Mavromatis K."/>
            <person name="Ovchinnikova G."/>
            <person name="Pati A."/>
            <person name="Goodwin L."/>
            <person name="Chen A."/>
            <person name="Palaniappan K."/>
            <person name="Land M."/>
            <person name="Hauser L."/>
            <person name="Chang Y.J."/>
            <person name="Jeffries C.D."/>
            <person name="Rohde M."/>
            <person name="Goker M."/>
            <person name="Woyke T."/>
            <person name="Bristow J."/>
            <person name="Eisen J.A."/>
            <person name="Markowitz V."/>
            <person name="Hugenholtz P."/>
            <person name="Kyrpides N.C."/>
            <person name="Klenk H.P."/>
        </authorList>
    </citation>
    <scope>NUCLEOTIDE SEQUENCE [LARGE SCALE GENOMIC DNA]</scope>
    <source>
        <strain evidence="2">ATCC 482 / DSM 20109 / BCRC 11376 / JCM 18109 / NBRC 3775 / NCIMB 8073 / NRS 134</strain>
    </source>
</reference>
<keyword evidence="1" id="KW-0489">Methyltransferase</keyword>
<dbReference type="CDD" id="cd02440">
    <property type="entry name" value="AdoMet_MTases"/>
    <property type="match status" value="1"/>
</dbReference>
<dbReference type="STRING" id="446466.Cfla_3574"/>
<proteinExistence type="predicted"/>
<dbReference type="AlphaFoldDB" id="D5UDJ0"/>
<sequence length="195" mass="20525">MSPRTPRPPRVLAAAERARARGFRASSGDGVGPLLAALAAAVPDGGRVLEIGTGAGVGLAWIVSGLGRRRDVEVVTVEADAELAADVRGDVPGYVDVRTGRFEDLHPTLGTYDLVFADAEGGKWTDFDRTRDLVRPGGVLVLDDLDESLYTRPEHRATVAAVVADVHADPRFTVAELAFDTGLLLATRARDGGTA</sequence>
<dbReference type="Pfam" id="PF13578">
    <property type="entry name" value="Methyltransf_24"/>
    <property type="match status" value="1"/>
</dbReference>
<dbReference type="PANTHER" id="PTHR43167:SF1">
    <property type="entry name" value="PUTATIVE (AFU_ORTHOLOGUE AFUA_6G01830)-RELATED"/>
    <property type="match status" value="1"/>
</dbReference>
<protein>
    <submittedName>
        <fullName evidence="1">O-methyltransferase family 3</fullName>
    </submittedName>
</protein>
<dbReference type="eggNOG" id="COG4122">
    <property type="taxonomic scope" value="Bacteria"/>
</dbReference>
<dbReference type="PANTHER" id="PTHR43167">
    <property type="entry name" value="PUTATIVE (AFU_ORTHOLOGUE AFUA_6G01830)-RELATED"/>
    <property type="match status" value="1"/>
</dbReference>
<dbReference type="HOGENOM" id="CLU_122293_0_0_11"/>
<accession>D5UDJ0</accession>
<dbReference type="RefSeq" id="WP_013118774.1">
    <property type="nucleotide sequence ID" value="NC_014151.1"/>
</dbReference>
<evidence type="ECO:0000313" key="2">
    <source>
        <dbReference type="Proteomes" id="UP000000849"/>
    </source>
</evidence>
<dbReference type="GO" id="GO:0032259">
    <property type="term" value="P:methylation"/>
    <property type="evidence" value="ECO:0007669"/>
    <property type="project" value="UniProtKB-KW"/>
</dbReference>
<name>D5UDJ0_CELFN</name>
<dbReference type="Gene3D" id="3.40.50.150">
    <property type="entry name" value="Vaccinia Virus protein VP39"/>
    <property type="match status" value="1"/>
</dbReference>
<evidence type="ECO:0000313" key="1">
    <source>
        <dbReference type="EMBL" id="ADG76446.1"/>
    </source>
</evidence>
<keyword evidence="1" id="KW-0808">Transferase</keyword>
<keyword evidence="2" id="KW-1185">Reference proteome</keyword>
<dbReference type="EMBL" id="CP001964">
    <property type="protein sequence ID" value="ADG76446.1"/>
    <property type="molecule type" value="Genomic_DNA"/>
</dbReference>
<dbReference type="Proteomes" id="UP000000849">
    <property type="component" value="Chromosome"/>
</dbReference>
<dbReference type="GO" id="GO:0008168">
    <property type="term" value="F:methyltransferase activity"/>
    <property type="evidence" value="ECO:0007669"/>
    <property type="project" value="UniProtKB-KW"/>
</dbReference>
<organism evidence="1 2">
    <name type="scientific">Cellulomonas flavigena (strain ATCC 482 / DSM 20109 / BCRC 11376 / JCM 18109 / NBRC 3775 / NCIMB 8073 / NRS 134)</name>
    <dbReference type="NCBI Taxonomy" id="446466"/>
    <lineage>
        <taxon>Bacteria</taxon>
        <taxon>Bacillati</taxon>
        <taxon>Actinomycetota</taxon>
        <taxon>Actinomycetes</taxon>
        <taxon>Micrococcales</taxon>
        <taxon>Cellulomonadaceae</taxon>
        <taxon>Cellulomonas</taxon>
    </lineage>
</organism>
<gene>
    <name evidence="1" type="ordered locus">Cfla_3574</name>
</gene>
<dbReference type="InterPro" id="IPR029063">
    <property type="entry name" value="SAM-dependent_MTases_sf"/>
</dbReference>
<dbReference type="KEGG" id="cfl:Cfla_3574"/>
<dbReference type="SUPFAM" id="SSF53335">
    <property type="entry name" value="S-adenosyl-L-methionine-dependent methyltransferases"/>
    <property type="match status" value="1"/>
</dbReference>